<dbReference type="Gene3D" id="2.60.120.10">
    <property type="entry name" value="Jelly Rolls"/>
    <property type="match status" value="1"/>
</dbReference>
<dbReference type="Proteomes" id="UP001642900">
    <property type="component" value="Unassembled WGS sequence"/>
</dbReference>
<organism evidence="2 3">
    <name type="scientific">Allomesorhizobium camelthorni</name>
    <dbReference type="NCBI Taxonomy" id="475069"/>
    <lineage>
        <taxon>Bacteria</taxon>
        <taxon>Pseudomonadati</taxon>
        <taxon>Pseudomonadota</taxon>
        <taxon>Alphaproteobacteria</taxon>
        <taxon>Hyphomicrobiales</taxon>
        <taxon>Phyllobacteriaceae</taxon>
        <taxon>Allomesorhizobium</taxon>
    </lineage>
</organism>
<dbReference type="InterPro" id="IPR053146">
    <property type="entry name" value="QDO-like"/>
</dbReference>
<gene>
    <name evidence="2" type="ORF">G6N73_03120</name>
</gene>
<dbReference type="RefSeq" id="WP_165023236.1">
    <property type="nucleotide sequence ID" value="NZ_JAAKZF010000002.1"/>
</dbReference>
<name>A0A6G4W6F2_9HYPH</name>
<dbReference type="InterPro" id="IPR013096">
    <property type="entry name" value="Cupin_2"/>
</dbReference>
<evidence type="ECO:0000313" key="3">
    <source>
        <dbReference type="Proteomes" id="UP001642900"/>
    </source>
</evidence>
<dbReference type="PANTHER" id="PTHR36440">
    <property type="entry name" value="PUTATIVE (AFU_ORTHOLOGUE AFUA_8G07350)-RELATED"/>
    <property type="match status" value="1"/>
</dbReference>
<dbReference type="AlphaFoldDB" id="A0A6G4W6F2"/>
<accession>A0A6G4W6F2</accession>
<dbReference type="EMBL" id="JAAKZF010000002">
    <property type="protein sequence ID" value="NGO50179.1"/>
    <property type="molecule type" value="Genomic_DNA"/>
</dbReference>
<evidence type="ECO:0000259" key="1">
    <source>
        <dbReference type="Pfam" id="PF07883"/>
    </source>
</evidence>
<dbReference type="InterPro" id="IPR011051">
    <property type="entry name" value="RmlC_Cupin_sf"/>
</dbReference>
<keyword evidence="3" id="KW-1185">Reference proteome</keyword>
<dbReference type="PANTHER" id="PTHR36440:SF1">
    <property type="entry name" value="PUTATIVE (AFU_ORTHOLOGUE AFUA_8G07350)-RELATED"/>
    <property type="match status" value="1"/>
</dbReference>
<dbReference type="SUPFAM" id="SSF51182">
    <property type="entry name" value="RmlC-like cupins"/>
    <property type="match status" value="1"/>
</dbReference>
<dbReference type="Pfam" id="PF07883">
    <property type="entry name" value="Cupin_2"/>
    <property type="match status" value="1"/>
</dbReference>
<comment type="caution">
    <text evidence="2">The sequence shown here is derived from an EMBL/GenBank/DDBJ whole genome shotgun (WGS) entry which is preliminary data.</text>
</comment>
<feature type="domain" description="Cupin type-2" evidence="1">
    <location>
        <begin position="49"/>
        <end position="110"/>
    </location>
</feature>
<proteinExistence type="predicted"/>
<evidence type="ECO:0000313" key="2">
    <source>
        <dbReference type="EMBL" id="NGO50179.1"/>
    </source>
</evidence>
<protein>
    <submittedName>
        <fullName evidence="2">Cupin domain-containing protein</fullName>
    </submittedName>
</protein>
<reference evidence="2 3" key="1">
    <citation type="submission" date="2020-02" db="EMBL/GenBank/DDBJ databases">
        <title>Genome sequence of strain CCNWXJ40-4.</title>
        <authorList>
            <person name="Gao J."/>
            <person name="Sun J."/>
        </authorList>
    </citation>
    <scope>NUCLEOTIDE SEQUENCE [LARGE SCALE GENOMIC DNA]</scope>
    <source>
        <strain evidence="2 3">CCNWXJ 40-4</strain>
    </source>
</reference>
<sequence length="136" mass="15003">MGDDQHKARLPIVHPPGEGRIYRMPTMRAVFKADGKETANRYSVSEWWLQPGSDGPGAHSHEENDEIFFVIEGRPSLLVGDKWIDAPAGSCIVIPAGITHDFANRTSALAGLFNVFIPGGFEPKMPAIVKWFEENS</sequence>
<dbReference type="InterPro" id="IPR014710">
    <property type="entry name" value="RmlC-like_jellyroll"/>
</dbReference>